<dbReference type="GO" id="GO:0003697">
    <property type="term" value="F:single-stranded DNA binding"/>
    <property type="evidence" value="ECO:0007669"/>
    <property type="project" value="InterPro"/>
</dbReference>
<reference evidence="6" key="1">
    <citation type="submission" date="2019-08" db="EMBL/GenBank/DDBJ databases">
        <authorList>
            <person name="Kucharzyk K."/>
            <person name="Murdoch R.W."/>
            <person name="Higgins S."/>
            <person name="Loffler F."/>
        </authorList>
    </citation>
    <scope>NUCLEOTIDE SEQUENCE</scope>
</reference>
<keyword evidence="5" id="KW-0238">DNA-binding</keyword>
<keyword evidence="3" id="KW-0547">Nucleotide-binding</keyword>
<accession>A0A645C7I3</accession>
<keyword evidence="2" id="KW-0235">DNA replication</keyword>
<dbReference type="InterPro" id="IPR001238">
    <property type="entry name" value="DNA-binding_RecF"/>
</dbReference>
<evidence type="ECO:0000256" key="4">
    <source>
        <dbReference type="ARBA" id="ARBA00022840"/>
    </source>
</evidence>
<organism evidence="6">
    <name type="scientific">bioreactor metagenome</name>
    <dbReference type="NCBI Taxonomy" id="1076179"/>
    <lineage>
        <taxon>unclassified sequences</taxon>
        <taxon>metagenomes</taxon>
        <taxon>ecological metagenomes</taxon>
    </lineage>
</organism>
<comment type="caution">
    <text evidence="6">The sequence shown here is derived from an EMBL/GenBank/DDBJ whole genome shotgun (WGS) entry which is preliminary data.</text>
</comment>
<evidence type="ECO:0000256" key="3">
    <source>
        <dbReference type="ARBA" id="ARBA00022741"/>
    </source>
</evidence>
<dbReference type="EMBL" id="VSSQ01023161">
    <property type="protein sequence ID" value="MPM69924.1"/>
    <property type="molecule type" value="Genomic_DNA"/>
</dbReference>
<sequence>MEIFDDSPKERRRLIDIEIGKVSSNYMFHLSRYLKLLKERNSMLKMNRFDDAYLVVLENQMIESQIEILVERKKFIDSCNLYLSEKYERLSDQKCELKISYHSCVEIKDKELMHQEFRNLYDKNREKDIQFKVTSIGVHRDDCSFEMDGKRVELFCSQGQKRMVVLALKFSLVEYIKNQLHKTPVLLLDDVLSELDHKKRYNLLKCLDGDIQTILTTTEILEDFNELKNKPKVFEVENGIIKTKEDMQWQIWKTK</sequence>
<dbReference type="SUPFAM" id="SSF52540">
    <property type="entry name" value="P-loop containing nucleoside triphosphate hydrolases"/>
    <property type="match status" value="1"/>
</dbReference>
<dbReference type="PROSITE" id="PS00618">
    <property type="entry name" value="RECF_2"/>
    <property type="match status" value="1"/>
</dbReference>
<dbReference type="InterPro" id="IPR018078">
    <property type="entry name" value="DNA-binding_RecF_CS"/>
</dbReference>
<dbReference type="GO" id="GO:0005524">
    <property type="term" value="F:ATP binding"/>
    <property type="evidence" value="ECO:0007669"/>
    <property type="project" value="UniProtKB-KW"/>
</dbReference>
<gene>
    <name evidence="6" type="primary">recF_48</name>
    <name evidence="6" type="ORF">SDC9_116872</name>
</gene>
<dbReference type="InterPro" id="IPR042174">
    <property type="entry name" value="RecF_2"/>
</dbReference>
<evidence type="ECO:0000256" key="5">
    <source>
        <dbReference type="ARBA" id="ARBA00023125"/>
    </source>
</evidence>
<dbReference type="NCBIfam" id="TIGR00611">
    <property type="entry name" value="recf"/>
    <property type="match status" value="1"/>
</dbReference>
<dbReference type="HAMAP" id="MF_00365">
    <property type="entry name" value="RecF"/>
    <property type="match status" value="1"/>
</dbReference>
<dbReference type="AlphaFoldDB" id="A0A645C7I3"/>
<name>A0A645C7I3_9ZZZZ</name>
<evidence type="ECO:0000256" key="1">
    <source>
        <dbReference type="ARBA" id="ARBA00022490"/>
    </source>
</evidence>
<dbReference type="Gene3D" id="1.20.1050.90">
    <property type="entry name" value="RecF/RecN/SMC, N-terminal domain"/>
    <property type="match status" value="1"/>
</dbReference>
<dbReference type="GO" id="GO:0006302">
    <property type="term" value="P:double-strand break repair"/>
    <property type="evidence" value="ECO:0007669"/>
    <property type="project" value="TreeGrafter"/>
</dbReference>
<keyword evidence="4" id="KW-0067">ATP-binding</keyword>
<evidence type="ECO:0000313" key="6">
    <source>
        <dbReference type="EMBL" id="MPM69924.1"/>
    </source>
</evidence>
<proteinExistence type="inferred from homology"/>
<dbReference type="GO" id="GO:0000731">
    <property type="term" value="P:DNA synthesis involved in DNA repair"/>
    <property type="evidence" value="ECO:0007669"/>
    <property type="project" value="TreeGrafter"/>
</dbReference>
<dbReference type="InterPro" id="IPR027417">
    <property type="entry name" value="P-loop_NTPase"/>
</dbReference>
<dbReference type="GO" id="GO:0006260">
    <property type="term" value="P:DNA replication"/>
    <property type="evidence" value="ECO:0007669"/>
    <property type="project" value="UniProtKB-KW"/>
</dbReference>
<keyword evidence="1" id="KW-0963">Cytoplasm</keyword>
<dbReference type="PANTHER" id="PTHR32182">
    <property type="entry name" value="DNA REPLICATION AND REPAIR PROTEIN RECF"/>
    <property type="match status" value="1"/>
</dbReference>
<dbReference type="PANTHER" id="PTHR32182:SF0">
    <property type="entry name" value="DNA REPLICATION AND REPAIR PROTEIN RECF"/>
    <property type="match status" value="1"/>
</dbReference>
<protein>
    <submittedName>
        <fullName evidence="6">DNA replication and repair protein RecF</fullName>
    </submittedName>
</protein>
<evidence type="ECO:0000256" key="2">
    <source>
        <dbReference type="ARBA" id="ARBA00022705"/>
    </source>
</evidence>